<keyword evidence="2" id="KW-1185">Reference proteome</keyword>
<evidence type="ECO:0000313" key="2">
    <source>
        <dbReference type="Proteomes" id="UP001470230"/>
    </source>
</evidence>
<comment type="caution">
    <text evidence="1">The sequence shown here is derived from an EMBL/GenBank/DDBJ whole genome shotgun (WGS) entry which is preliminary data.</text>
</comment>
<dbReference type="EMBL" id="JAPFFF010000001">
    <property type="protein sequence ID" value="KAK8900520.1"/>
    <property type="molecule type" value="Genomic_DNA"/>
</dbReference>
<dbReference type="SUPFAM" id="SSF50729">
    <property type="entry name" value="PH domain-like"/>
    <property type="match status" value="1"/>
</dbReference>
<reference evidence="1 2" key="1">
    <citation type="submission" date="2024-04" db="EMBL/GenBank/DDBJ databases">
        <title>Tritrichomonas musculus Genome.</title>
        <authorList>
            <person name="Alves-Ferreira E."/>
            <person name="Grigg M."/>
            <person name="Lorenzi H."/>
            <person name="Galac M."/>
        </authorList>
    </citation>
    <scope>NUCLEOTIDE SEQUENCE [LARGE SCALE GENOMIC DNA]</scope>
    <source>
        <strain evidence="1 2">EAF2021</strain>
    </source>
</reference>
<gene>
    <name evidence="1" type="ORF">M9Y10_002847</name>
</gene>
<dbReference type="InterPro" id="IPR016024">
    <property type="entry name" value="ARM-type_fold"/>
</dbReference>
<name>A0ABR2LAY3_9EUKA</name>
<sequence length="434" mass="49167">MSELPELLESPDPTVRTRCIALLSSIIMTDPSSILNNFDKYYDFFHRLLENRANDSITFFTLNRLLCKSLSRINQMNSPPPPSLQKLFQFISECVTCPVTGGHVNAFVSNMFNKSMFIYYAFKIFETLNKINDDYIPSILKILSVAEGRDAEIPIIIQSSRDMIINYIKTNPKLTVNDAFKCVLSESTNISDFSANILNKASTNNNEVLNMLVPYSASIQNHVNFRKNNDLQQLYKNLSVDTQSENYMPNLDPAPFSPLAMTMFAQKTFVNVDATTTKKFLVEKPQPRVSGSTFTPATSLPAHIDTVSTKQVDQVVQKNEPTKGSEKQQPQLKFLKTFAMKKGGALGKASQRRYFEFYPSNRCLVWRQAETLDGVKGILFLDHNVKIEKYPNNTMVLKIKEKTHTIVFDSPSVLEEWYKTLCACTSTSDIPSSK</sequence>
<dbReference type="Gene3D" id="2.30.29.30">
    <property type="entry name" value="Pleckstrin-homology domain (PH domain)/Phosphotyrosine-binding domain (PTB)"/>
    <property type="match status" value="1"/>
</dbReference>
<dbReference type="InterPro" id="IPR011993">
    <property type="entry name" value="PH-like_dom_sf"/>
</dbReference>
<proteinExistence type="predicted"/>
<evidence type="ECO:0000313" key="1">
    <source>
        <dbReference type="EMBL" id="KAK8900520.1"/>
    </source>
</evidence>
<dbReference type="SUPFAM" id="SSF48371">
    <property type="entry name" value="ARM repeat"/>
    <property type="match status" value="1"/>
</dbReference>
<accession>A0ABR2LAY3</accession>
<evidence type="ECO:0008006" key="3">
    <source>
        <dbReference type="Google" id="ProtNLM"/>
    </source>
</evidence>
<protein>
    <recommendedName>
        <fullName evidence="3">PH domain-containing protein</fullName>
    </recommendedName>
</protein>
<dbReference type="CDD" id="cd00821">
    <property type="entry name" value="PH"/>
    <property type="match status" value="1"/>
</dbReference>
<organism evidence="1 2">
    <name type="scientific">Tritrichomonas musculus</name>
    <dbReference type="NCBI Taxonomy" id="1915356"/>
    <lineage>
        <taxon>Eukaryota</taxon>
        <taxon>Metamonada</taxon>
        <taxon>Parabasalia</taxon>
        <taxon>Tritrichomonadida</taxon>
        <taxon>Tritrichomonadidae</taxon>
        <taxon>Tritrichomonas</taxon>
    </lineage>
</organism>
<dbReference type="Proteomes" id="UP001470230">
    <property type="component" value="Unassembled WGS sequence"/>
</dbReference>